<protein>
    <recommendedName>
        <fullName evidence="4">HTH luxR-type domain-containing protein</fullName>
    </recommendedName>
</protein>
<evidence type="ECO:0000256" key="2">
    <source>
        <dbReference type="ARBA" id="ARBA00023125"/>
    </source>
</evidence>
<comment type="caution">
    <text evidence="5">The sequence shown here is derived from an EMBL/GenBank/DDBJ whole genome shotgun (WGS) entry which is preliminary data.</text>
</comment>
<proteinExistence type="predicted"/>
<dbReference type="PRINTS" id="PR00038">
    <property type="entry name" value="HTHLUXR"/>
</dbReference>
<dbReference type="PANTHER" id="PTHR44688">
    <property type="entry name" value="DNA-BINDING TRANSCRIPTIONAL ACTIVATOR DEVR_DOSR"/>
    <property type="match status" value="1"/>
</dbReference>
<dbReference type="Proteomes" id="UP001500909">
    <property type="component" value="Unassembled WGS sequence"/>
</dbReference>
<dbReference type="InterPro" id="IPR000792">
    <property type="entry name" value="Tscrpt_reg_LuxR_C"/>
</dbReference>
<dbReference type="EMBL" id="BAAABY010000054">
    <property type="protein sequence ID" value="GAA0495230.1"/>
    <property type="molecule type" value="Genomic_DNA"/>
</dbReference>
<keyword evidence="2" id="KW-0238">DNA-binding</keyword>
<dbReference type="InterPro" id="IPR016032">
    <property type="entry name" value="Sig_transdc_resp-reg_C-effctor"/>
</dbReference>
<keyword evidence="6" id="KW-1185">Reference proteome</keyword>
<evidence type="ECO:0000313" key="6">
    <source>
        <dbReference type="Proteomes" id="UP001500909"/>
    </source>
</evidence>
<dbReference type="PROSITE" id="PS50043">
    <property type="entry name" value="HTH_LUXR_2"/>
    <property type="match status" value="1"/>
</dbReference>
<dbReference type="SUPFAM" id="SSF46894">
    <property type="entry name" value="C-terminal effector domain of the bipartite response regulators"/>
    <property type="match status" value="1"/>
</dbReference>
<dbReference type="PANTHER" id="PTHR44688:SF16">
    <property type="entry name" value="DNA-BINDING TRANSCRIPTIONAL ACTIVATOR DEVR_DOSR"/>
    <property type="match status" value="1"/>
</dbReference>
<dbReference type="Pfam" id="PF00196">
    <property type="entry name" value="GerE"/>
    <property type="match status" value="1"/>
</dbReference>
<evidence type="ECO:0000259" key="4">
    <source>
        <dbReference type="PROSITE" id="PS50043"/>
    </source>
</evidence>
<name>A0ABP3LA79_9ACTN</name>
<dbReference type="CDD" id="cd06170">
    <property type="entry name" value="LuxR_C_like"/>
    <property type="match status" value="1"/>
</dbReference>
<organism evidence="5 6">
    <name type="scientific">Streptomyces olivaceiscleroticus</name>
    <dbReference type="NCBI Taxonomy" id="68245"/>
    <lineage>
        <taxon>Bacteria</taxon>
        <taxon>Bacillati</taxon>
        <taxon>Actinomycetota</taxon>
        <taxon>Actinomycetes</taxon>
        <taxon>Kitasatosporales</taxon>
        <taxon>Streptomycetaceae</taxon>
        <taxon>Streptomyces</taxon>
    </lineage>
</organism>
<reference evidence="6" key="1">
    <citation type="journal article" date="2019" name="Int. J. Syst. Evol. Microbiol.">
        <title>The Global Catalogue of Microorganisms (GCM) 10K type strain sequencing project: providing services to taxonomists for standard genome sequencing and annotation.</title>
        <authorList>
            <consortium name="The Broad Institute Genomics Platform"/>
            <consortium name="The Broad Institute Genome Sequencing Center for Infectious Disease"/>
            <person name="Wu L."/>
            <person name="Ma J."/>
        </authorList>
    </citation>
    <scope>NUCLEOTIDE SEQUENCE [LARGE SCALE GENOMIC DNA]</scope>
    <source>
        <strain evidence="6">JCM 4805</strain>
    </source>
</reference>
<gene>
    <name evidence="5" type="ORF">GCM10010361_70790</name>
</gene>
<evidence type="ECO:0000313" key="5">
    <source>
        <dbReference type="EMBL" id="GAA0495230.1"/>
    </source>
</evidence>
<feature type="domain" description="HTH luxR-type" evidence="4">
    <location>
        <begin position="574"/>
        <end position="639"/>
    </location>
</feature>
<evidence type="ECO:0000256" key="3">
    <source>
        <dbReference type="ARBA" id="ARBA00023163"/>
    </source>
</evidence>
<evidence type="ECO:0000256" key="1">
    <source>
        <dbReference type="ARBA" id="ARBA00023015"/>
    </source>
</evidence>
<dbReference type="SMART" id="SM00421">
    <property type="entry name" value="HTH_LUXR"/>
    <property type="match status" value="1"/>
</dbReference>
<sequence length="647" mass="70304">MRAEQTSWNFDRASVTSALRAVGAGGSAVLLYEGAPQTGKTWVLDEVLRLAANAGFATTGISAADEPDAEVVVCGEPAAVAVDDVHRASPALARRLRTAVTGGQPMLWVLSRESGVGCPDVERLCRAVRAHGGARAELVPWSEDETARYLADRLRASPDPALIRLVGTADGNPALLDVLVDGLSQEDFVEVKNGRARLVRPGLPDRVLSSVRERLLRSSREQLVRDAITELTGGALPAEDRVRRTREPQETVRRATKAWYSGDLARGLRIAQRALSESRRLADEDATADVEIAVAVLLADASRFDRCDEVLAAVQQRMSRTGRTGWEHQWSAAKAHCLMKAGRLSDAVGVVNGRAVTELSPPELAVLALAALRDGDIAKSARYVHRCKLAGGRPAEYDWVALQLAEAQYGPEHAVSLATETYGTDLRLRELLGHEPAVAPFLVRVALRCGDRSTARWVCRLIGDLADGDFPAFRAAETHAHGLFRQDADLLSQARRCYPDSWSRARVVEDVADLACDAAGAGRGPRVRMRTASALQEALSLYSEAAAARDFARVRSRLRSVGVYDTYARFSGRSGAVFGDLTDQQEHIVRLVADGLTNQQIADQTFITSHTVNFHLRRIFRKIGVNSRVELAAMYKSWASSSLPRSG</sequence>
<dbReference type="PROSITE" id="PS00622">
    <property type="entry name" value="HTH_LUXR_1"/>
    <property type="match status" value="1"/>
</dbReference>
<keyword evidence="1" id="KW-0805">Transcription regulation</keyword>
<keyword evidence="3" id="KW-0804">Transcription</keyword>
<dbReference type="Gene3D" id="1.10.10.10">
    <property type="entry name" value="Winged helix-like DNA-binding domain superfamily/Winged helix DNA-binding domain"/>
    <property type="match status" value="1"/>
</dbReference>
<accession>A0ABP3LA79</accession>
<dbReference type="InterPro" id="IPR036388">
    <property type="entry name" value="WH-like_DNA-bd_sf"/>
</dbReference>